<dbReference type="Proteomes" id="UP000199169">
    <property type="component" value="Unassembled WGS sequence"/>
</dbReference>
<name>A0A1A8XXZ4_9PROT</name>
<evidence type="ECO:0000313" key="14">
    <source>
        <dbReference type="Proteomes" id="UP000199169"/>
    </source>
</evidence>
<keyword evidence="7 10" id="KW-0456">Lyase</keyword>
<evidence type="ECO:0000313" key="13">
    <source>
        <dbReference type="EMBL" id="SBT09571.1"/>
    </source>
</evidence>
<keyword evidence="13" id="KW-0808">Transferase</keyword>
<evidence type="ECO:0000256" key="8">
    <source>
        <dbReference type="ARBA" id="ARBA00047838"/>
    </source>
</evidence>
<comment type="catalytic activity">
    <reaction evidence="9 10">
        <text>L-glutamine + H2O = L-glutamate + NH4(+)</text>
        <dbReference type="Rhea" id="RHEA:15889"/>
        <dbReference type="ChEBI" id="CHEBI:15377"/>
        <dbReference type="ChEBI" id="CHEBI:28938"/>
        <dbReference type="ChEBI" id="CHEBI:29985"/>
        <dbReference type="ChEBI" id="CHEBI:58359"/>
        <dbReference type="EC" id="3.5.1.2"/>
    </reaction>
</comment>
<dbReference type="UniPathway" id="UPA00031">
    <property type="reaction ID" value="UER00010"/>
</dbReference>
<comment type="subcellular location">
    <subcellularLocation>
        <location evidence="10">Cytoplasm</location>
    </subcellularLocation>
</comment>
<evidence type="ECO:0000256" key="10">
    <source>
        <dbReference type="HAMAP-Rule" id="MF_00278"/>
    </source>
</evidence>
<keyword evidence="6 10" id="KW-0368">Histidine biosynthesis</keyword>
<dbReference type="HAMAP" id="MF_00278">
    <property type="entry name" value="HisH"/>
    <property type="match status" value="1"/>
</dbReference>
<dbReference type="NCBIfam" id="TIGR01855">
    <property type="entry name" value="IMP_synth_hisH"/>
    <property type="match status" value="1"/>
</dbReference>
<evidence type="ECO:0000256" key="1">
    <source>
        <dbReference type="ARBA" id="ARBA00005091"/>
    </source>
</evidence>
<sequence length="260" mass="28282">MAPDEVSNGHDPQDTPDSEVMTVSLTPDPSPARAGEGRFVSRSRDFHGQGAIVVVDYGMGNLRSVWQALVHVADGRQVIVSADPAVLAAAERVVFPGQGAMPDCMREIEVRGLRAAVLDAARNKPFLGICIGQQMLFEHSEEGNVPGLGVIDGDVRRFPAQRMFDAAGNRLKVPHMGWNEVWHNREHFLWRGIADGARFYFVHSYFVVPADAACVVGTTDHGIPFTSAVARDNIFAIQCHPEKSALAGLAMLANFVAWKP</sequence>
<dbReference type="Gene3D" id="3.40.50.880">
    <property type="match status" value="1"/>
</dbReference>
<feature type="region of interest" description="Disordered" evidence="11">
    <location>
        <begin position="1"/>
        <end position="36"/>
    </location>
</feature>
<evidence type="ECO:0000256" key="9">
    <source>
        <dbReference type="ARBA" id="ARBA00049534"/>
    </source>
</evidence>
<dbReference type="EC" id="4.3.2.10" evidence="10"/>
<dbReference type="InterPro" id="IPR017926">
    <property type="entry name" value="GATASE"/>
</dbReference>
<dbReference type="InterPro" id="IPR010139">
    <property type="entry name" value="Imidazole-glycPsynth_HisH"/>
</dbReference>
<feature type="active site" evidence="10">
    <location>
        <position position="242"/>
    </location>
</feature>
<organism evidence="13 14">
    <name type="scientific">Candidatus Accumulibacter aalborgensis</name>
    <dbReference type="NCBI Taxonomy" id="1860102"/>
    <lineage>
        <taxon>Bacteria</taxon>
        <taxon>Pseudomonadati</taxon>
        <taxon>Pseudomonadota</taxon>
        <taxon>Betaproteobacteria</taxon>
        <taxon>Candidatus Accumulibacter</taxon>
    </lineage>
</organism>
<evidence type="ECO:0000256" key="4">
    <source>
        <dbReference type="ARBA" id="ARBA00022801"/>
    </source>
</evidence>
<dbReference type="InterPro" id="IPR029062">
    <property type="entry name" value="Class_I_gatase-like"/>
</dbReference>
<evidence type="ECO:0000259" key="12">
    <source>
        <dbReference type="Pfam" id="PF00117"/>
    </source>
</evidence>
<evidence type="ECO:0000256" key="2">
    <source>
        <dbReference type="ARBA" id="ARBA00022490"/>
    </source>
</evidence>
<keyword evidence="3 10" id="KW-0028">Amino-acid biosynthesis</keyword>
<evidence type="ECO:0000256" key="3">
    <source>
        <dbReference type="ARBA" id="ARBA00022605"/>
    </source>
</evidence>
<comment type="pathway">
    <text evidence="1 10">Amino-acid biosynthesis; L-histidine biosynthesis; L-histidine from 5-phospho-alpha-D-ribose 1-diphosphate: step 5/9.</text>
</comment>
<dbReference type="SUPFAM" id="SSF52317">
    <property type="entry name" value="Class I glutamine amidotransferase-like"/>
    <property type="match status" value="1"/>
</dbReference>
<reference evidence="13 14" key="1">
    <citation type="submission" date="2016-06" db="EMBL/GenBank/DDBJ databases">
        <authorList>
            <person name="Kjaerup R.B."/>
            <person name="Dalgaard T.S."/>
            <person name="Juul-Madsen H.R."/>
        </authorList>
    </citation>
    <scope>NUCLEOTIDE SEQUENCE [LARGE SCALE GENOMIC DNA]</scope>
    <source>
        <strain evidence="13">3</strain>
    </source>
</reference>
<comment type="catalytic activity">
    <reaction evidence="8 10">
        <text>5-[(5-phospho-1-deoxy-D-ribulos-1-ylimino)methylamino]-1-(5-phospho-beta-D-ribosyl)imidazole-4-carboxamide + L-glutamine = D-erythro-1-(imidazol-4-yl)glycerol 3-phosphate + 5-amino-1-(5-phospho-beta-D-ribosyl)imidazole-4-carboxamide + L-glutamate + H(+)</text>
        <dbReference type="Rhea" id="RHEA:24793"/>
        <dbReference type="ChEBI" id="CHEBI:15378"/>
        <dbReference type="ChEBI" id="CHEBI:29985"/>
        <dbReference type="ChEBI" id="CHEBI:58278"/>
        <dbReference type="ChEBI" id="CHEBI:58359"/>
        <dbReference type="ChEBI" id="CHEBI:58475"/>
        <dbReference type="ChEBI" id="CHEBI:58525"/>
        <dbReference type="EC" id="4.3.2.10"/>
    </reaction>
</comment>
<feature type="active site" evidence="10">
    <location>
        <position position="240"/>
    </location>
</feature>
<comment type="subunit">
    <text evidence="10">Heterodimer of HisH and HisF.</text>
</comment>
<keyword evidence="14" id="KW-1185">Reference proteome</keyword>
<feature type="active site" description="Nucleophile" evidence="10">
    <location>
        <position position="130"/>
    </location>
</feature>
<dbReference type="GO" id="GO:0000107">
    <property type="term" value="F:imidazoleglycerol-phosphate synthase activity"/>
    <property type="evidence" value="ECO:0007669"/>
    <property type="project" value="UniProtKB-UniRule"/>
</dbReference>
<gene>
    <name evidence="10 13" type="primary">hisH</name>
    <name evidence="13" type="ORF">ACCAA_720040</name>
</gene>
<dbReference type="CDD" id="cd01748">
    <property type="entry name" value="GATase1_IGP_Synthase"/>
    <property type="match status" value="1"/>
</dbReference>
<comment type="function">
    <text evidence="10">IGPS catalyzes the conversion of PRFAR and glutamine to IGP, AICAR and glutamate. The HisH subunit catalyzes the hydrolysis of glutamine to glutamate and ammonia as part of the synthesis of IGP and AICAR. The resulting ammonia molecule is channeled to the active site of HisF.</text>
</comment>
<dbReference type="AlphaFoldDB" id="A0A1A8XXZ4"/>
<dbReference type="PANTHER" id="PTHR42701:SF2">
    <property type="entry name" value="IMIDAZOLE GLYCEROL PHOSPHATE SYNTHASE SUBUNIT HISH 1"/>
    <property type="match status" value="1"/>
</dbReference>
<dbReference type="PANTHER" id="PTHR42701">
    <property type="entry name" value="IMIDAZOLE GLYCEROL PHOSPHATE SYNTHASE SUBUNIT HISH"/>
    <property type="match status" value="1"/>
</dbReference>
<keyword evidence="2 10" id="KW-0963">Cytoplasm</keyword>
<dbReference type="GO" id="GO:0005737">
    <property type="term" value="C:cytoplasm"/>
    <property type="evidence" value="ECO:0007669"/>
    <property type="project" value="UniProtKB-SubCell"/>
</dbReference>
<dbReference type="GO" id="GO:0016829">
    <property type="term" value="F:lyase activity"/>
    <property type="evidence" value="ECO:0007669"/>
    <property type="project" value="UniProtKB-KW"/>
</dbReference>
<feature type="domain" description="Glutamine amidotransferase" evidence="12">
    <location>
        <begin position="53"/>
        <end position="256"/>
    </location>
</feature>
<evidence type="ECO:0000256" key="5">
    <source>
        <dbReference type="ARBA" id="ARBA00022962"/>
    </source>
</evidence>
<dbReference type="EC" id="3.5.1.2" evidence="10"/>
<proteinExistence type="inferred from homology"/>
<evidence type="ECO:0000256" key="6">
    <source>
        <dbReference type="ARBA" id="ARBA00023102"/>
    </source>
</evidence>
<keyword evidence="4 10" id="KW-0378">Hydrolase</keyword>
<dbReference type="GO" id="GO:0004359">
    <property type="term" value="F:glutaminase activity"/>
    <property type="evidence" value="ECO:0007669"/>
    <property type="project" value="UniProtKB-EC"/>
</dbReference>
<accession>A0A1A8XXZ4</accession>
<evidence type="ECO:0000256" key="11">
    <source>
        <dbReference type="SAM" id="MobiDB-lite"/>
    </source>
</evidence>
<dbReference type="GO" id="GO:0000105">
    <property type="term" value="P:L-histidine biosynthetic process"/>
    <property type="evidence" value="ECO:0007669"/>
    <property type="project" value="UniProtKB-UniRule"/>
</dbReference>
<dbReference type="PROSITE" id="PS51273">
    <property type="entry name" value="GATASE_TYPE_1"/>
    <property type="match status" value="1"/>
</dbReference>
<dbReference type="STRING" id="1860102.ACCAA_720040"/>
<dbReference type="EMBL" id="FLQX01000152">
    <property type="protein sequence ID" value="SBT09571.1"/>
    <property type="molecule type" value="Genomic_DNA"/>
</dbReference>
<keyword evidence="13" id="KW-0328">Glycosyltransferase</keyword>
<keyword evidence="5 10" id="KW-0315">Glutamine amidotransferase</keyword>
<evidence type="ECO:0000256" key="7">
    <source>
        <dbReference type="ARBA" id="ARBA00023239"/>
    </source>
</evidence>
<protein>
    <recommendedName>
        <fullName evidence="10">Imidazole glycerol phosphate synthase subunit HisH</fullName>
        <ecNumber evidence="10">4.3.2.10</ecNumber>
    </recommendedName>
    <alternativeName>
        <fullName evidence="10">IGP synthase glutaminase subunit</fullName>
        <ecNumber evidence="10">3.5.1.2</ecNumber>
    </alternativeName>
    <alternativeName>
        <fullName evidence="10">IGP synthase subunit HisH</fullName>
    </alternativeName>
    <alternativeName>
        <fullName evidence="10">ImGP synthase subunit HisH</fullName>
        <shortName evidence="10">IGPS subunit HisH</shortName>
    </alternativeName>
</protein>
<dbReference type="Pfam" id="PF00117">
    <property type="entry name" value="GATase"/>
    <property type="match status" value="1"/>
</dbReference>